<dbReference type="PIRSF" id="PIRSF000097">
    <property type="entry name" value="AKR"/>
    <property type="match status" value="1"/>
</dbReference>
<sequence length="286" mass="31865">MTETITLNDGNRIPAVGFGVFQIPADGSTYAAVKEALEVGYRHIDTAQAYFNEKEVGQAIKDSGIPRDEIFITSKLWIQDYAYETAKATIDATLEKMGLDYLDLYLLHQPYGKVEEAWKALEEAKAAGKIKSIGVSNFTPNFWNQFVPHFNTIPAVNQVEFNPYFQQKALRDLLAKDDVKIEAWAPLGQGNKDLFIEPIITALANKYGKDAGQIILRFEVQEGIIVLPKSTKKVRMASNKELFDFELTAEEMAELRALDKGKGAHDPDAPGVGDYLLSAYDIHAND</sequence>
<evidence type="ECO:0000256" key="5">
    <source>
        <dbReference type="PIRSR" id="PIRSR000097-2"/>
    </source>
</evidence>
<dbReference type="Gene3D" id="3.20.20.100">
    <property type="entry name" value="NADP-dependent oxidoreductase domain"/>
    <property type="match status" value="1"/>
</dbReference>
<dbReference type="AlphaFoldDB" id="A0A060RI81"/>
<reference evidence="8 9" key="2">
    <citation type="submission" date="2014-05" db="EMBL/GenBank/DDBJ databases">
        <title>Genome sequence of Streptococcus gallolyticus.</title>
        <authorList>
            <person name="Del Campo R."/>
        </authorList>
    </citation>
    <scope>NUCLEOTIDE SEQUENCE [LARGE SCALE GENOMIC DNA]</scope>
    <source>
        <strain evidence="8 9">LMG17956</strain>
    </source>
</reference>
<gene>
    <name evidence="8" type="ORF">BN963_SGAL_01799</name>
</gene>
<dbReference type="SUPFAM" id="SSF51430">
    <property type="entry name" value="NAD(P)-linked oxidoreductase"/>
    <property type="match status" value="1"/>
</dbReference>
<evidence type="ECO:0000313" key="9">
    <source>
        <dbReference type="Proteomes" id="UP000027584"/>
    </source>
</evidence>
<dbReference type="PANTHER" id="PTHR43827:SF3">
    <property type="entry name" value="NADP-DEPENDENT OXIDOREDUCTASE DOMAIN-CONTAINING PROTEIN"/>
    <property type="match status" value="1"/>
</dbReference>
<comment type="caution">
    <text evidence="8">The sequence shown here is derived from an EMBL/GenBank/DDBJ whole genome shotgun (WGS) entry which is preliminary data.</text>
</comment>
<evidence type="ECO:0000313" key="8">
    <source>
        <dbReference type="EMBL" id="CDO18599.1"/>
    </source>
</evidence>
<dbReference type="PROSITE" id="PS00062">
    <property type="entry name" value="ALDOKETO_REDUCTASE_2"/>
    <property type="match status" value="1"/>
</dbReference>
<dbReference type="InterPro" id="IPR020471">
    <property type="entry name" value="AKR"/>
</dbReference>
<feature type="domain" description="NADP-dependent oxidoreductase" evidence="7">
    <location>
        <begin position="26"/>
        <end position="259"/>
    </location>
</feature>
<dbReference type="Pfam" id="PF00248">
    <property type="entry name" value="Aldo_ket_red"/>
    <property type="match status" value="1"/>
</dbReference>
<keyword evidence="2" id="KW-0521">NADP</keyword>
<accession>A0A060RI81</accession>
<proteinExistence type="inferred from homology"/>
<dbReference type="PROSITE" id="PS00063">
    <property type="entry name" value="ALDOKETO_REDUCTASE_3"/>
    <property type="match status" value="1"/>
</dbReference>
<feature type="site" description="Lowers pKa of active site Tyr" evidence="6">
    <location>
        <position position="75"/>
    </location>
</feature>
<dbReference type="GO" id="GO:0050109">
    <property type="term" value="F:morphine 6-dehydrogenase activity"/>
    <property type="evidence" value="ECO:0007669"/>
    <property type="project" value="UniProtKB-EC"/>
</dbReference>
<dbReference type="PRINTS" id="PR00069">
    <property type="entry name" value="ALDKETRDTASE"/>
</dbReference>
<reference evidence="8 9" key="1">
    <citation type="submission" date="2014-02" db="EMBL/GenBank/DDBJ databases">
        <authorList>
            <person name="Manrique M."/>
        </authorList>
    </citation>
    <scope>NUCLEOTIDE SEQUENCE [LARGE SCALE GENOMIC DNA]</scope>
    <source>
        <strain evidence="8 9">LMG17956</strain>
    </source>
</reference>
<dbReference type="Proteomes" id="UP000027584">
    <property type="component" value="Unassembled WGS sequence"/>
</dbReference>
<protein>
    <submittedName>
        <fullName evidence="8">Oxidoreductase, aldo/keto reductase family protei n</fullName>
        <ecNumber evidence="8">1.1.1.218</ecNumber>
    </submittedName>
</protein>
<evidence type="ECO:0000256" key="1">
    <source>
        <dbReference type="ARBA" id="ARBA00007905"/>
    </source>
</evidence>
<evidence type="ECO:0000256" key="6">
    <source>
        <dbReference type="PIRSR" id="PIRSR000097-3"/>
    </source>
</evidence>
<evidence type="ECO:0000256" key="4">
    <source>
        <dbReference type="PIRSR" id="PIRSR000097-1"/>
    </source>
</evidence>
<dbReference type="EMBL" id="CCBC010000198">
    <property type="protein sequence ID" value="CDO18599.1"/>
    <property type="molecule type" value="Genomic_DNA"/>
</dbReference>
<dbReference type="PANTHER" id="PTHR43827">
    <property type="entry name" value="2,5-DIKETO-D-GLUCONIC ACID REDUCTASE"/>
    <property type="match status" value="1"/>
</dbReference>
<feature type="active site" description="Proton donor" evidence="4">
    <location>
        <position position="50"/>
    </location>
</feature>
<evidence type="ECO:0000259" key="7">
    <source>
        <dbReference type="Pfam" id="PF00248"/>
    </source>
</evidence>
<comment type="similarity">
    <text evidence="1">Belongs to the aldo/keto reductase family.</text>
</comment>
<dbReference type="PROSITE" id="PS00798">
    <property type="entry name" value="ALDOKETO_REDUCTASE_1"/>
    <property type="match status" value="1"/>
</dbReference>
<dbReference type="InterPro" id="IPR036812">
    <property type="entry name" value="NAD(P)_OxRdtase_dom_sf"/>
</dbReference>
<dbReference type="InterPro" id="IPR018170">
    <property type="entry name" value="Aldo/ket_reductase_CS"/>
</dbReference>
<evidence type="ECO:0000256" key="2">
    <source>
        <dbReference type="ARBA" id="ARBA00022857"/>
    </source>
</evidence>
<keyword evidence="3 8" id="KW-0560">Oxidoreductase</keyword>
<dbReference type="FunFam" id="3.20.20.100:FF:000015">
    <property type="entry name" value="Oxidoreductase, aldo/keto reductase family"/>
    <property type="match status" value="1"/>
</dbReference>
<name>A0A060RI81_9STRE</name>
<organism evidence="8 9">
    <name type="scientific">Streptococcus gallolyticus</name>
    <dbReference type="NCBI Taxonomy" id="315405"/>
    <lineage>
        <taxon>Bacteria</taxon>
        <taxon>Bacillati</taxon>
        <taxon>Bacillota</taxon>
        <taxon>Bacilli</taxon>
        <taxon>Lactobacillales</taxon>
        <taxon>Streptococcaceae</taxon>
        <taxon>Streptococcus</taxon>
    </lineage>
</organism>
<evidence type="ECO:0000256" key="3">
    <source>
        <dbReference type="ARBA" id="ARBA00023002"/>
    </source>
</evidence>
<dbReference type="InterPro" id="IPR023210">
    <property type="entry name" value="NADP_OxRdtase_dom"/>
</dbReference>
<dbReference type="CDD" id="cd19133">
    <property type="entry name" value="AKR_AKR5F1"/>
    <property type="match status" value="1"/>
</dbReference>
<feature type="binding site" evidence="5">
    <location>
        <position position="108"/>
    </location>
    <ligand>
        <name>substrate</name>
    </ligand>
</feature>
<dbReference type="EC" id="1.1.1.218" evidence="8"/>